<organism evidence="2 3">
    <name type="scientific">Byssothecium circinans</name>
    <dbReference type="NCBI Taxonomy" id="147558"/>
    <lineage>
        <taxon>Eukaryota</taxon>
        <taxon>Fungi</taxon>
        <taxon>Dikarya</taxon>
        <taxon>Ascomycota</taxon>
        <taxon>Pezizomycotina</taxon>
        <taxon>Dothideomycetes</taxon>
        <taxon>Pleosporomycetidae</taxon>
        <taxon>Pleosporales</taxon>
        <taxon>Massarineae</taxon>
        <taxon>Massarinaceae</taxon>
        <taxon>Byssothecium</taxon>
    </lineage>
</organism>
<protein>
    <submittedName>
        <fullName evidence="2">Uncharacterized protein</fullName>
    </submittedName>
</protein>
<sequence length="655" mass="72781">MADEEKSGRGQSGDSSPRSKSGSILDNPSPLQTAPPEGYSQSTKNNKIPWLQDESRSRSASGSRFRSREPSKRVKEIQGQLTKGGQLAVPRPDLPLPERIADEKRRPWEGDDDSSPRPLGNNATVQSLPNEKIEPWERERDAEIERQSVLRTKRKQGKDNAEEEVAYGANSEAEEGDEEVHTESPFNERLVSPSESGNDDSSTPTNPRKPATVTTPLKITNYNLPFTPFDYETYPWLNSNEFPDPNIPEHRDPSINSSRSSSHSPDADEVSVKSEEMLVDLPADPLPPIIRNKDSLPIRIKVMRVRTLLMTCEAIAHTALRLERSPWESDATIYREYSKINKHAEHGLALSRELRSDGLQARCFYWIGWAAGGQREWRDAAKAFKDAMEHDIGDETKSDGTIKKNPGLRPAERENVKALYSSVLSRAKRRERLGWRQKAKDEEKAMKIAEETGKPIDEVIEYTKSPPWRPDLEFIEQRFAHAMEKRLSPTSKSPIILTGQSSEANKNSSAPQTETLSVRTEDIKTQDTKPEEVEQSLFLQKLTQAEVNYIMNGDKKPKVLFDTDHLISGQPEPPKMKGLRNAPPEPIKISNGKNKSNAANSTPVEEKLGGFGMNSDGETVLPGSSGSGKWTVGLTSGGLGTVGSSCEESDIAVLG</sequence>
<feature type="region of interest" description="Disordered" evidence="1">
    <location>
        <begin position="242"/>
        <end position="269"/>
    </location>
</feature>
<evidence type="ECO:0000313" key="3">
    <source>
        <dbReference type="Proteomes" id="UP000800035"/>
    </source>
</evidence>
<feature type="compositionally biased region" description="Basic and acidic residues" evidence="1">
    <location>
        <begin position="66"/>
        <end position="76"/>
    </location>
</feature>
<feature type="compositionally biased region" description="Basic and acidic residues" evidence="1">
    <location>
        <begin position="99"/>
        <end position="109"/>
    </location>
</feature>
<reference evidence="2" key="1">
    <citation type="journal article" date="2020" name="Stud. Mycol.">
        <title>101 Dothideomycetes genomes: a test case for predicting lifestyles and emergence of pathogens.</title>
        <authorList>
            <person name="Haridas S."/>
            <person name="Albert R."/>
            <person name="Binder M."/>
            <person name="Bloem J."/>
            <person name="Labutti K."/>
            <person name="Salamov A."/>
            <person name="Andreopoulos B."/>
            <person name="Baker S."/>
            <person name="Barry K."/>
            <person name="Bills G."/>
            <person name="Bluhm B."/>
            <person name="Cannon C."/>
            <person name="Castanera R."/>
            <person name="Culley D."/>
            <person name="Daum C."/>
            <person name="Ezra D."/>
            <person name="Gonzalez J."/>
            <person name="Henrissat B."/>
            <person name="Kuo A."/>
            <person name="Liang C."/>
            <person name="Lipzen A."/>
            <person name="Lutzoni F."/>
            <person name="Magnuson J."/>
            <person name="Mondo S."/>
            <person name="Nolan M."/>
            <person name="Ohm R."/>
            <person name="Pangilinan J."/>
            <person name="Park H.-J."/>
            <person name="Ramirez L."/>
            <person name="Alfaro M."/>
            <person name="Sun H."/>
            <person name="Tritt A."/>
            <person name="Yoshinaga Y."/>
            <person name="Zwiers L.-H."/>
            <person name="Turgeon B."/>
            <person name="Goodwin S."/>
            <person name="Spatafora J."/>
            <person name="Crous P."/>
            <person name="Grigoriev I."/>
        </authorList>
    </citation>
    <scope>NUCLEOTIDE SEQUENCE</scope>
    <source>
        <strain evidence="2">CBS 675.92</strain>
    </source>
</reference>
<evidence type="ECO:0000313" key="2">
    <source>
        <dbReference type="EMBL" id="KAF1955805.1"/>
    </source>
</evidence>
<proteinExistence type="predicted"/>
<dbReference type="EMBL" id="ML976993">
    <property type="protein sequence ID" value="KAF1955805.1"/>
    <property type="molecule type" value="Genomic_DNA"/>
</dbReference>
<gene>
    <name evidence="2" type="ORF">CC80DRAFT_548873</name>
</gene>
<feature type="compositionally biased region" description="Low complexity" evidence="1">
    <location>
        <begin position="254"/>
        <end position="264"/>
    </location>
</feature>
<dbReference type="AlphaFoldDB" id="A0A6A5TT26"/>
<accession>A0A6A5TT26</accession>
<feature type="region of interest" description="Disordered" evidence="1">
    <location>
        <begin position="499"/>
        <end position="531"/>
    </location>
</feature>
<feature type="compositionally biased region" description="Basic and acidic residues" evidence="1">
    <location>
        <begin position="131"/>
        <end position="148"/>
    </location>
</feature>
<name>A0A6A5TT26_9PLEO</name>
<dbReference type="OrthoDB" id="3801492at2759"/>
<feature type="compositionally biased region" description="Basic and acidic residues" evidence="1">
    <location>
        <begin position="519"/>
        <end position="531"/>
    </location>
</feature>
<keyword evidence="3" id="KW-1185">Reference proteome</keyword>
<feature type="compositionally biased region" description="Low complexity" evidence="1">
    <location>
        <begin position="12"/>
        <end position="23"/>
    </location>
</feature>
<evidence type="ECO:0000256" key="1">
    <source>
        <dbReference type="SAM" id="MobiDB-lite"/>
    </source>
</evidence>
<feature type="compositionally biased region" description="Polar residues" evidence="1">
    <location>
        <begin position="499"/>
        <end position="518"/>
    </location>
</feature>
<feature type="region of interest" description="Disordered" evidence="1">
    <location>
        <begin position="1"/>
        <end position="214"/>
    </location>
</feature>
<feature type="compositionally biased region" description="Polar residues" evidence="1">
    <location>
        <begin position="193"/>
        <end position="214"/>
    </location>
</feature>
<dbReference type="Proteomes" id="UP000800035">
    <property type="component" value="Unassembled WGS sequence"/>
</dbReference>